<proteinExistence type="predicted"/>
<dbReference type="AlphaFoldDB" id="A0A150N1U1"/>
<dbReference type="Proteomes" id="UP000075324">
    <property type="component" value="Unassembled WGS sequence"/>
</dbReference>
<sequence>MPPDRLMIFMRVVPVAPLNGVRSSFFGKSYHQSKQKGVDSSVWPVVRPGKGSTLEASQAAFPRSKGFS</sequence>
<dbReference type="EMBL" id="LQYW01000047">
    <property type="protein sequence ID" value="KYD30667.1"/>
    <property type="molecule type" value="Genomic_DNA"/>
</dbReference>
<reference evidence="1 2" key="1">
    <citation type="submission" date="2016-01" db="EMBL/GenBank/DDBJ databases">
        <title>Draft Genome Sequences of Seven Thermophilic Sporeformers Isolated from Foods.</title>
        <authorList>
            <person name="Berendsen E.M."/>
            <person name="Wells-Bennik M.H."/>
            <person name="Krawcyk A.O."/>
            <person name="De Jong A."/>
            <person name="Holsappel S."/>
            <person name="Eijlander R.T."/>
            <person name="Kuipers O.P."/>
        </authorList>
    </citation>
    <scope>NUCLEOTIDE SEQUENCE [LARGE SCALE GENOMIC DNA]</scope>
    <source>
        <strain evidence="1 2">B4110</strain>
    </source>
</reference>
<accession>A0A150N1U1</accession>
<name>A0A150N1U1_9BACL</name>
<evidence type="ECO:0000313" key="1">
    <source>
        <dbReference type="EMBL" id="KYD30667.1"/>
    </source>
</evidence>
<organism evidence="1 2">
    <name type="scientific">Parageobacillus toebii</name>
    <dbReference type="NCBI Taxonomy" id="153151"/>
    <lineage>
        <taxon>Bacteria</taxon>
        <taxon>Bacillati</taxon>
        <taxon>Bacillota</taxon>
        <taxon>Bacilli</taxon>
        <taxon>Bacillales</taxon>
        <taxon>Anoxybacillaceae</taxon>
        <taxon>Parageobacillus</taxon>
    </lineage>
</organism>
<protein>
    <submittedName>
        <fullName evidence="1">Uncharacterized protein</fullName>
    </submittedName>
</protein>
<evidence type="ECO:0000313" key="2">
    <source>
        <dbReference type="Proteomes" id="UP000075324"/>
    </source>
</evidence>
<gene>
    <name evidence="1" type="ORF">B4110_1465</name>
</gene>
<comment type="caution">
    <text evidence="1">The sequence shown here is derived from an EMBL/GenBank/DDBJ whole genome shotgun (WGS) entry which is preliminary data.</text>
</comment>